<keyword evidence="5" id="KW-1133">Transmembrane helix</keyword>
<dbReference type="STRING" id="1403190.A0A0F0I9J8"/>
<evidence type="ECO:0000256" key="5">
    <source>
        <dbReference type="SAM" id="Phobius"/>
    </source>
</evidence>
<comment type="similarity">
    <text evidence="1">Belongs to the cytochrome P450 family.</text>
</comment>
<dbReference type="InterPro" id="IPR050121">
    <property type="entry name" value="Cytochrome_P450_monoxygenase"/>
</dbReference>
<dbReference type="GO" id="GO:0004497">
    <property type="term" value="F:monooxygenase activity"/>
    <property type="evidence" value="ECO:0007669"/>
    <property type="project" value="UniProtKB-KW"/>
</dbReference>
<sequence length="544" mass="60644">MPINVAKYTLPGVAAAEALLAVLLWQKTSISWCFLYSLALNFACYAFYSIMIYPYWFSPFRHLPTPRSKNPIFGHALAEFTMPRGSAYLRFMKETTNTGIIHLHGLFGSDQLLLTNQAALNEALVQRPYDFEWPEGDRNFLQRILGHGLITAEGQVHKRQRKQMAQCFAIKYIRGLYPLFWEQSTRLVKEIARELSTHSKMGEPSLVSGETDVCDWAQRAALDIIGETGFSWQFNTLRNPDNELAKSFEQIFAPTIENALLFAISVYGPKWALDYVPGGISKKFLTCTTKVRDVCRALIRGRTLQANTPNDILSQLMSQEGVSEDLLIDQTLTFLTAGNETVAIALTWTTYLLAKHPDIQRQLHHELRCNLPQTGATGELPSILESLPILNGVVNETLRLYPSAPVAVRVSIRDTYLLGNHVPKGTRIFIAPWPVNRSPDIWGPQAEEFLPERWIDPSGKPNITGGTASKSPLLTFLHGPRNCIGQGFAKAELLALVAVFVRSFHISMVNPGENIVPGGSLSAKPAGGMRLRLKVVDDTILQQA</sequence>
<protein>
    <submittedName>
        <fullName evidence="6">Cytochrome P450</fullName>
    </submittedName>
</protein>
<dbReference type="GO" id="GO:0005506">
    <property type="term" value="F:iron ion binding"/>
    <property type="evidence" value="ECO:0007669"/>
    <property type="project" value="InterPro"/>
</dbReference>
<dbReference type="GO" id="GO:0016705">
    <property type="term" value="F:oxidoreductase activity, acting on paired donors, with incorporation or reduction of molecular oxygen"/>
    <property type="evidence" value="ECO:0007669"/>
    <property type="project" value="InterPro"/>
</dbReference>
<dbReference type="OrthoDB" id="1470350at2759"/>
<dbReference type="PRINTS" id="PR00463">
    <property type="entry name" value="EP450I"/>
</dbReference>
<dbReference type="GO" id="GO:0020037">
    <property type="term" value="F:heme binding"/>
    <property type="evidence" value="ECO:0007669"/>
    <property type="project" value="InterPro"/>
</dbReference>
<dbReference type="PANTHER" id="PTHR24305">
    <property type="entry name" value="CYTOCHROME P450"/>
    <property type="match status" value="1"/>
</dbReference>
<feature type="transmembrane region" description="Helical" evidence="5">
    <location>
        <begin position="32"/>
        <end position="56"/>
    </location>
</feature>
<evidence type="ECO:0000256" key="3">
    <source>
        <dbReference type="ARBA" id="ARBA00023033"/>
    </source>
</evidence>
<accession>A0A0F0I9J8</accession>
<keyword evidence="3" id="KW-0503">Monooxygenase</keyword>
<dbReference type="SUPFAM" id="SSF48264">
    <property type="entry name" value="Cytochrome P450"/>
    <property type="match status" value="1"/>
</dbReference>
<dbReference type="InterPro" id="IPR036396">
    <property type="entry name" value="Cyt_P450_sf"/>
</dbReference>
<dbReference type="InterPro" id="IPR001128">
    <property type="entry name" value="Cyt_P450"/>
</dbReference>
<dbReference type="PRINTS" id="PR00385">
    <property type="entry name" value="P450"/>
</dbReference>
<comment type="cofactor">
    <cofactor evidence="4">
        <name>heme</name>
        <dbReference type="ChEBI" id="CHEBI:30413"/>
    </cofactor>
</comment>
<proteinExistence type="inferred from homology"/>
<keyword evidence="2" id="KW-0560">Oxidoreductase</keyword>
<reference evidence="6 7" key="1">
    <citation type="submission" date="2015-02" db="EMBL/GenBank/DDBJ databases">
        <title>Draft genome sequence of Aspergillus parasiticus SU-1.</title>
        <authorList>
            <person name="Yu J."/>
            <person name="Fedorova N."/>
            <person name="Yin Y."/>
            <person name="Losada L."/>
            <person name="Zafar N."/>
            <person name="Taujale R."/>
            <person name="Ehrlich K.C."/>
            <person name="Bhatnagar D."/>
            <person name="Cleveland T.E."/>
            <person name="Bennett J.W."/>
            <person name="Nierman W.C."/>
        </authorList>
    </citation>
    <scope>NUCLEOTIDE SEQUENCE [LARGE SCALE GENOMIC DNA]</scope>
    <source>
        <strain evidence="7">ATCC 56775 / NRRL 5862 / SRRC 143 / SU-1</strain>
    </source>
</reference>
<gene>
    <name evidence="6" type="ORF">P875_00033706</name>
</gene>
<dbReference type="InterPro" id="IPR002401">
    <property type="entry name" value="Cyt_P450_E_grp-I"/>
</dbReference>
<dbReference type="Pfam" id="PF00067">
    <property type="entry name" value="p450"/>
    <property type="match status" value="1"/>
</dbReference>
<organism evidence="6 7">
    <name type="scientific">Aspergillus parasiticus (strain ATCC 56775 / NRRL 5862 / SRRC 143 / SU-1)</name>
    <dbReference type="NCBI Taxonomy" id="1403190"/>
    <lineage>
        <taxon>Eukaryota</taxon>
        <taxon>Fungi</taxon>
        <taxon>Dikarya</taxon>
        <taxon>Ascomycota</taxon>
        <taxon>Pezizomycotina</taxon>
        <taxon>Eurotiomycetes</taxon>
        <taxon>Eurotiomycetidae</taxon>
        <taxon>Eurotiales</taxon>
        <taxon>Aspergillaceae</taxon>
        <taxon>Aspergillus</taxon>
        <taxon>Aspergillus subgen. Circumdati</taxon>
    </lineage>
</organism>
<evidence type="ECO:0000256" key="1">
    <source>
        <dbReference type="ARBA" id="ARBA00010617"/>
    </source>
</evidence>
<keyword evidence="5" id="KW-0472">Membrane</keyword>
<evidence type="ECO:0000256" key="4">
    <source>
        <dbReference type="PIRSR" id="PIRSR602401-1"/>
    </source>
</evidence>
<keyword evidence="4" id="KW-0408">Iron</keyword>
<keyword evidence="4" id="KW-0349">Heme</keyword>
<keyword evidence="4" id="KW-0479">Metal-binding</keyword>
<dbReference type="CDD" id="cd11069">
    <property type="entry name" value="CYP_FUM15-like"/>
    <property type="match status" value="1"/>
</dbReference>
<dbReference type="Proteomes" id="UP000033540">
    <property type="component" value="Unassembled WGS sequence"/>
</dbReference>
<evidence type="ECO:0000313" key="7">
    <source>
        <dbReference type="Proteomes" id="UP000033540"/>
    </source>
</evidence>
<name>A0A0F0I9J8_ASPPU</name>
<dbReference type="Gene3D" id="1.10.630.10">
    <property type="entry name" value="Cytochrome P450"/>
    <property type="match status" value="1"/>
</dbReference>
<dbReference type="EMBL" id="JZEE01000573">
    <property type="protein sequence ID" value="KJK63362.1"/>
    <property type="molecule type" value="Genomic_DNA"/>
</dbReference>
<keyword evidence="5" id="KW-0812">Transmembrane</keyword>
<dbReference type="PANTHER" id="PTHR24305:SF166">
    <property type="entry name" value="CYTOCHROME P450 12A4, MITOCHONDRIAL-RELATED"/>
    <property type="match status" value="1"/>
</dbReference>
<dbReference type="AlphaFoldDB" id="A0A0F0I9J8"/>
<evidence type="ECO:0000313" key="6">
    <source>
        <dbReference type="EMBL" id="KJK63362.1"/>
    </source>
</evidence>
<evidence type="ECO:0000256" key="2">
    <source>
        <dbReference type="ARBA" id="ARBA00023002"/>
    </source>
</evidence>
<comment type="caution">
    <text evidence="6">The sequence shown here is derived from an EMBL/GenBank/DDBJ whole genome shotgun (WGS) entry which is preliminary data.</text>
</comment>
<feature type="binding site" description="axial binding residue" evidence="4">
    <location>
        <position position="483"/>
    </location>
    <ligand>
        <name>heme</name>
        <dbReference type="ChEBI" id="CHEBI:30413"/>
    </ligand>
    <ligandPart>
        <name>Fe</name>
        <dbReference type="ChEBI" id="CHEBI:18248"/>
    </ligandPart>
</feature>